<evidence type="ECO:0000313" key="18">
    <source>
        <dbReference type="Proteomes" id="UP000294641"/>
    </source>
</evidence>
<evidence type="ECO:0000256" key="4">
    <source>
        <dbReference type="ARBA" id="ARBA00022723"/>
    </source>
</evidence>
<dbReference type="Proteomes" id="UP000254330">
    <property type="component" value="Unassembled WGS sequence"/>
</dbReference>
<evidence type="ECO:0000256" key="3">
    <source>
        <dbReference type="ARBA" id="ARBA00012965"/>
    </source>
</evidence>
<protein>
    <recommendedName>
        <fullName evidence="3 8">Histidinol dehydrogenase</fullName>
        <shortName evidence="8">HDH</shortName>
        <ecNumber evidence="3 8">1.1.1.23</ecNumber>
    </recommendedName>
</protein>
<evidence type="ECO:0000256" key="13">
    <source>
        <dbReference type="PIRSR" id="PIRSR000099-4"/>
    </source>
</evidence>
<feature type="binding site" evidence="8 12">
    <location>
        <position position="254"/>
    </location>
    <ligand>
        <name>substrate</name>
    </ligand>
</feature>
<dbReference type="RefSeq" id="WP_109348420.1">
    <property type="nucleotide sequence ID" value="NZ_BJUE01000044.1"/>
</dbReference>
<keyword evidence="8 11" id="KW-0520">NAD</keyword>
<feature type="binding site" evidence="8 11">
    <location>
        <position position="183"/>
    </location>
    <ligand>
        <name>NAD(+)</name>
        <dbReference type="ChEBI" id="CHEBI:57540"/>
    </ligand>
</feature>
<comment type="pathway">
    <text evidence="8">Amino-acid biosynthesis; L-histidine biosynthesis; L-histidine from 5-phospho-alpha-D-ribose 1-diphosphate: step 9/9.</text>
</comment>
<feature type="binding site" evidence="8 12">
    <location>
        <position position="251"/>
    </location>
    <ligand>
        <name>substrate</name>
    </ligand>
</feature>
<feature type="active site" description="Proton acceptor" evidence="8 10">
    <location>
        <position position="319"/>
    </location>
</feature>
<dbReference type="PRINTS" id="PR00083">
    <property type="entry name" value="HOLDHDRGNASE"/>
</dbReference>
<dbReference type="InterPro" id="IPR012131">
    <property type="entry name" value="Hstdl_DH"/>
</dbReference>
<keyword evidence="6 8" id="KW-0560">Oxidoreductase</keyword>
<keyword evidence="4 8" id="KW-0479">Metal-binding</keyword>
<feature type="active site" description="Proton acceptor" evidence="8 10">
    <location>
        <position position="320"/>
    </location>
</feature>
<evidence type="ECO:0000256" key="9">
    <source>
        <dbReference type="PIRNR" id="PIRNR000099"/>
    </source>
</evidence>
<proteinExistence type="inferred from homology"/>
<comment type="caution">
    <text evidence="15">The sequence shown here is derived from an EMBL/GenBank/DDBJ whole genome shotgun (WGS) entry which is preliminary data.</text>
</comment>
<dbReference type="GO" id="GO:0004399">
    <property type="term" value="F:histidinol dehydrogenase activity"/>
    <property type="evidence" value="ECO:0007669"/>
    <property type="project" value="UniProtKB-UniRule"/>
</dbReference>
<feature type="binding site" evidence="8 11">
    <location>
        <position position="121"/>
    </location>
    <ligand>
        <name>NAD(+)</name>
        <dbReference type="ChEBI" id="CHEBI:57540"/>
    </ligand>
</feature>
<feature type="binding site" evidence="8 12">
    <location>
        <position position="407"/>
    </location>
    <ligand>
        <name>substrate</name>
    </ligand>
</feature>
<feature type="binding site" evidence="8 13">
    <location>
        <position position="412"/>
    </location>
    <ligand>
        <name>Zn(2+)</name>
        <dbReference type="ChEBI" id="CHEBI:29105"/>
    </ligand>
</feature>
<comment type="cofactor">
    <cofactor evidence="8 13">
        <name>Zn(2+)</name>
        <dbReference type="ChEBI" id="CHEBI:29105"/>
    </cofactor>
    <text evidence="8 13">Binds 1 zinc ion per subunit.</text>
</comment>
<dbReference type="PROSITE" id="PS00611">
    <property type="entry name" value="HISOL_DEHYDROGENASE"/>
    <property type="match status" value="1"/>
</dbReference>
<feature type="binding site" evidence="8 13">
    <location>
        <position position="254"/>
    </location>
    <ligand>
        <name>Zn(2+)</name>
        <dbReference type="ChEBI" id="CHEBI:29105"/>
    </ligand>
</feature>
<dbReference type="PANTHER" id="PTHR21256:SF2">
    <property type="entry name" value="HISTIDINE BIOSYNTHESIS TRIFUNCTIONAL PROTEIN"/>
    <property type="match status" value="1"/>
</dbReference>
<dbReference type="Proteomes" id="UP000294641">
    <property type="component" value="Unassembled WGS sequence"/>
</dbReference>
<dbReference type="GO" id="GO:0000105">
    <property type="term" value="P:L-histidine biosynthetic process"/>
    <property type="evidence" value="ECO:0007669"/>
    <property type="project" value="UniProtKB-UniRule"/>
</dbReference>
<evidence type="ECO:0000313" key="15">
    <source>
        <dbReference type="EMBL" id="STX10601.1"/>
    </source>
</evidence>
<dbReference type="Pfam" id="PF00815">
    <property type="entry name" value="Histidinol_dh"/>
    <property type="match status" value="1"/>
</dbReference>
<evidence type="ECO:0000256" key="5">
    <source>
        <dbReference type="ARBA" id="ARBA00022833"/>
    </source>
</evidence>
<dbReference type="EMBL" id="UGNP01000001">
    <property type="protein sequence ID" value="STX10601.1"/>
    <property type="molecule type" value="Genomic_DNA"/>
</dbReference>
<dbReference type="NCBIfam" id="TIGR00069">
    <property type="entry name" value="hisD"/>
    <property type="match status" value="1"/>
</dbReference>
<dbReference type="FunFam" id="3.40.50.1980:FF:000001">
    <property type="entry name" value="Histidinol dehydrogenase"/>
    <property type="match status" value="1"/>
</dbReference>
<dbReference type="InterPro" id="IPR016161">
    <property type="entry name" value="Ald_DH/histidinol_DH"/>
</dbReference>
<evidence type="ECO:0000313" key="17">
    <source>
        <dbReference type="Proteomes" id="UP000254330"/>
    </source>
</evidence>
<dbReference type="InterPro" id="IPR022695">
    <property type="entry name" value="Histidinol_DH_monofunct"/>
</dbReference>
<dbReference type="InterPro" id="IPR001692">
    <property type="entry name" value="Histidinol_DH_CS"/>
</dbReference>
<dbReference type="CDD" id="cd06572">
    <property type="entry name" value="Histidinol_dh"/>
    <property type="match status" value="1"/>
</dbReference>
<dbReference type="PANTHER" id="PTHR21256">
    <property type="entry name" value="HISTIDINOL DEHYDROGENASE HDH"/>
    <property type="match status" value="1"/>
</dbReference>
<evidence type="ECO:0000256" key="2">
    <source>
        <dbReference type="ARBA" id="ARBA00010178"/>
    </source>
</evidence>
<evidence type="ECO:0000256" key="12">
    <source>
        <dbReference type="PIRSR" id="PIRSR000099-3"/>
    </source>
</evidence>
<keyword evidence="18" id="KW-1185">Reference proteome</keyword>
<dbReference type="HAMAP" id="MF_01024">
    <property type="entry name" value="HisD"/>
    <property type="match status" value="1"/>
</dbReference>
<comment type="similarity">
    <text evidence="2 8 9 14">Belongs to the histidinol dehydrogenase family.</text>
</comment>
<comment type="function">
    <text evidence="1 8">Catalyzes the sequential NAD-dependent oxidations of L-histidinol to L-histidinaldehyde and then to L-histidine.</text>
</comment>
<dbReference type="SUPFAM" id="SSF53720">
    <property type="entry name" value="ALDH-like"/>
    <property type="match status" value="1"/>
</dbReference>
<keyword evidence="5 8" id="KW-0862">Zinc</keyword>
<evidence type="ECO:0000256" key="11">
    <source>
        <dbReference type="PIRSR" id="PIRSR000099-2"/>
    </source>
</evidence>
<gene>
    <name evidence="8 15" type="primary">hisD</name>
    <name evidence="16" type="ORF">DFR61_10228</name>
    <name evidence="15" type="ORF">NCTC10597_02350</name>
</gene>
<dbReference type="OrthoDB" id="9805269at2"/>
<evidence type="ECO:0000256" key="1">
    <source>
        <dbReference type="ARBA" id="ARBA00003850"/>
    </source>
</evidence>
<evidence type="ECO:0000256" key="7">
    <source>
        <dbReference type="ARBA" id="ARBA00049489"/>
    </source>
</evidence>
<reference evidence="16 18" key="2">
    <citation type="submission" date="2019-03" db="EMBL/GenBank/DDBJ databases">
        <title>Genomic Encyclopedia of Type Strains, Phase IV (KMG-IV): sequencing the most valuable type-strain genomes for metagenomic binning, comparative biology and taxonomic classification.</title>
        <authorList>
            <person name="Goeker M."/>
        </authorList>
    </citation>
    <scope>NUCLEOTIDE SEQUENCE [LARGE SCALE GENOMIC DNA]</scope>
    <source>
        <strain evidence="16 18">DSM 20580</strain>
    </source>
</reference>
<organism evidence="15 17">
    <name type="scientific">Kurthia zopfii</name>
    <dbReference type="NCBI Taxonomy" id="1650"/>
    <lineage>
        <taxon>Bacteria</taxon>
        <taxon>Bacillati</taxon>
        <taxon>Bacillota</taxon>
        <taxon>Bacilli</taxon>
        <taxon>Bacillales</taxon>
        <taxon>Caryophanaceae</taxon>
        <taxon>Kurthia</taxon>
    </lineage>
</organism>
<sequence>MEILNLTTNLSLKRTLESGNEVQLQAVREIIAQVRSNGDEAVRTYTEKWDGIKLSSNRVTEAEMAQAVNAMDAQIMQDLKEAATNITKYHEQQKRQGFTLPLEDGSWLAQKVQPLQAVGLYVPGGSAAYPSSVLMNVIPALVAGVERIVIATPCGEDGKLPDAVLVAASILGISEIYKMGGAQAIAALAYGTETISPVDKITGPGNIFVALAKKEVFGEVAIDMIAGPSEIAIMADDSAFADEIAADLLSQAEHDALACAILVTTSERLAKEVAAEIEQQLQQLPRQSIARQSIENYGRIYIAKSMSEAVTAINQLAPEHLEIVTKNAEAVSEQIKNAGAIFIGRYSSEPVGDYFAGTNHVLPTNSTARFASGLNVDDFLKKTSVVYYSEKTWQENAPKIARLARLEGLEGHARAVESRGWDKDGK</sequence>
<feature type="binding site" evidence="8 12">
    <location>
        <position position="412"/>
    </location>
    <ligand>
        <name>substrate</name>
    </ligand>
</feature>
<dbReference type="PIRSF" id="PIRSF000099">
    <property type="entry name" value="Histidinol_dh"/>
    <property type="match status" value="1"/>
</dbReference>
<dbReference type="GO" id="GO:0008270">
    <property type="term" value="F:zinc ion binding"/>
    <property type="evidence" value="ECO:0007669"/>
    <property type="project" value="UniProtKB-UniRule"/>
</dbReference>
<evidence type="ECO:0000256" key="6">
    <source>
        <dbReference type="ARBA" id="ARBA00023002"/>
    </source>
</evidence>
<feature type="binding site" evidence="8 13">
    <location>
        <position position="353"/>
    </location>
    <ligand>
        <name>Zn(2+)</name>
        <dbReference type="ChEBI" id="CHEBI:29105"/>
    </ligand>
</feature>
<feature type="binding site" evidence="8 12">
    <location>
        <position position="229"/>
    </location>
    <ligand>
        <name>substrate</name>
    </ligand>
</feature>
<keyword evidence="8" id="KW-0028">Amino-acid biosynthesis</keyword>
<reference evidence="15 17" key="1">
    <citation type="submission" date="2018-06" db="EMBL/GenBank/DDBJ databases">
        <authorList>
            <consortium name="Pathogen Informatics"/>
            <person name="Doyle S."/>
        </authorList>
    </citation>
    <scope>NUCLEOTIDE SEQUENCE [LARGE SCALE GENOMIC DNA]</scope>
    <source>
        <strain evidence="15 17">NCTC10597</strain>
    </source>
</reference>
<dbReference type="GO" id="GO:0051287">
    <property type="term" value="F:NAD binding"/>
    <property type="evidence" value="ECO:0007669"/>
    <property type="project" value="InterPro"/>
</dbReference>
<dbReference type="Gene3D" id="1.20.5.1300">
    <property type="match status" value="1"/>
</dbReference>
<evidence type="ECO:0000313" key="16">
    <source>
        <dbReference type="EMBL" id="TDR43348.1"/>
    </source>
</evidence>
<dbReference type="EMBL" id="SNZG01000002">
    <property type="protein sequence ID" value="TDR43348.1"/>
    <property type="molecule type" value="Genomic_DNA"/>
</dbReference>
<dbReference type="Gene3D" id="3.40.50.1980">
    <property type="entry name" value="Nitrogenase molybdenum iron protein domain"/>
    <property type="match status" value="2"/>
</dbReference>
<dbReference type="AlphaFoldDB" id="A0A8B4QCX0"/>
<feature type="binding site" evidence="8 12">
    <location>
        <position position="353"/>
    </location>
    <ligand>
        <name>substrate</name>
    </ligand>
</feature>
<feature type="binding site" evidence="8 12">
    <location>
        <position position="320"/>
    </location>
    <ligand>
        <name>substrate</name>
    </ligand>
</feature>
<evidence type="ECO:0000256" key="8">
    <source>
        <dbReference type="HAMAP-Rule" id="MF_01024"/>
    </source>
</evidence>
<name>A0A8B4QCX0_9BACL</name>
<accession>A0A8B4QCX0</accession>
<dbReference type="EC" id="1.1.1.23" evidence="3 8"/>
<evidence type="ECO:0000256" key="14">
    <source>
        <dbReference type="RuleBase" id="RU004175"/>
    </source>
</evidence>
<keyword evidence="8" id="KW-0368">Histidine biosynthesis</keyword>
<dbReference type="UniPathway" id="UPA00031">
    <property type="reaction ID" value="UER00014"/>
</dbReference>
<dbReference type="GO" id="GO:0005829">
    <property type="term" value="C:cytosol"/>
    <property type="evidence" value="ECO:0007669"/>
    <property type="project" value="TreeGrafter"/>
</dbReference>
<comment type="catalytic activity">
    <reaction evidence="7 8">
        <text>L-histidinol + 2 NAD(+) + H2O = L-histidine + 2 NADH + 3 H(+)</text>
        <dbReference type="Rhea" id="RHEA:20641"/>
        <dbReference type="ChEBI" id="CHEBI:15377"/>
        <dbReference type="ChEBI" id="CHEBI:15378"/>
        <dbReference type="ChEBI" id="CHEBI:57540"/>
        <dbReference type="ChEBI" id="CHEBI:57595"/>
        <dbReference type="ChEBI" id="CHEBI:57699"/>
        <dbReference type="ChEBI" id="CHEBI:57945"/>
        <dbReference type="EC" id="1.1.1.23"/>
    </reaction>
</comment>
<evidence type="ECO:0000256" key="10">
    <source>
        <dbReference type="PIRSR" id="PIRSR000099-1"/>
    </source>
</evidence>
<feature type="binding site" evidence="8 11">
    <location>
        <position position="206"/>
    </location>
    <ligand>
        <name>NAD(+)</name>
        <dbReference type="ChEBI" id="CHEBI:57540"/>
    </ligand>
</feature>
<feature type="binding site" evidence="8 13">
    <location>
        <position position="251"/>
    </location>
    <ligand>
        <name>Zn(2+)</name>
        <dbReference type="ChEBI" id="CHEBI:29105"/>
    </ligand>
</feature>
<dbReference type="FunFam" id="3.40.50.1980:FF:000026">
    <property type="entry name" value="Histidinol dehydrogenase"/>
    <property type="match status" value="1"/>
</dbReference>